<proteinExistence type="inferred from homology"/>
<keyword evidence="3" id="KW-0862">Zinc</keyword>
<dbReference type="Pfam" id="PF05907">
    <property type="entry name" value="CXXC_Zn-b_euk"/>
    <property type="match status" value="1"/>
</dbReference>
<dbReference type="GeneID" id="26841058"/>
<dbReference type="PANTHER" id="PTHR12857:SF0">
    <property type="entry name" value="CXXC MOTIF CONTAINING ZINC BINDING PROTEIN"/>
    <property type="match status" value="1"/>
</dbReference>
<evidence type="ECO:0000256" key="1">
    <source>
        <dbReference type="ARBA" id="ARBA00007818"/>
    </source>
</evidence>
<evidence type="ECO:0000256" key="2">
    <source>
        <dbReference type="ARBA" id="ARBA00022723"/>
    </source>
</evidence>
<dbReference type="InterPro" id="IPR008584">
    <property type="entry name" value="CXXC_Zn-binding_euk"/>
</dbReference>
<evidence type="ECO:0000256" key="3">
    <source>
        <dbReference type="ARBA" id="ARBA00022833"/>
    </source>
</evidence>
<sequence>MVKYFLKASAELDNVTDLQPVDTTENPFEYTFNIQCTSCRQVHGKPVTINRFEKHEMGGSRGEASFVFRCRECKGEHSASITRTKETVTIEKNGKFVSILEIDARGVEFVDFIPDGQFECRGAETTSRFDDVDLSDGEWYDYDDKANAEVSITEVKWAVERS</sequence>
<dbReference type="GO" id="GO:0008270">
    <property type="term" value="F:zinc ion binding"/>
    <property type="evidence" value="ECO:0007669"/>
    <property type="project" value="TreeGrafter"/>
</dbReference>
<name>A0A0V1PVD9_9ASCO</name>
<evidence type="ECO:0008006" key="6">
    <source>
        <dbReference type="Google" id="ProtNLM"/>
    </source>
</evidence>
<accession>A0A0V1PVD9</accession>
<dbReference type="RefSeq" id="XP_015466311.1">
    <property type="nucleotide sequence ID" value="XM_015612878.1"/>
</dbReference>
<dbReference type="EMBL" id="LMYN01000098">
    <property type="protein sequence ID" value="KSA00209.1"/>
    <property type="molecule type" value="Genomic_DNA"/>
</dbReference>
<comment type="caution">
    <text evidence="4">The sequence shown here is derived from an EMBL/GenBank/DDBJ whole genome shotgun (WGS) entry which is preliminary data.</text>
</comment>
<dbReference type="OrthoDB" id="10248838at2759"/>
<comment type="similarity">
    <text evidence="1">Belongs to the UPF0587 family.</text>
</comment>
<dbReference type="AlphaFoldDB" id="A0A0V1PVD9"/>
<evidence type="ECO:0000313" key="5">
    <source>
        <dbReference type="Proteomes" id="UP000054251"/>
    </source>
</evidence>
<keyword evidence="5" id="KW-1185">Reference proteome</keyword>
<gene>
    <name evidence="4" type="ORF">AC631_04049</name>
</gene>
<organism evidence="4 5">
    <name type="scientific">Debaryomyces fabryi</name>
    <dbReference type="NCBI Taxonomy" id="58627"/>
    <lineage>
        <taxon>Eukaryota</taxon>
        <taxon>Fungi</taxon>
        <taxon>Dikarya</taxon>
        <taxon>Ascomycota</taxon>
        <taxon>Saccharomycotina</taxon>
        <taxon>Pichiomycetes</taxon>
        <taxon>Debaryomycetaceae</taxon>
        <taxon>Debaryomyces</taxon>
    </lineage>
</organism>
<dbReference type="SUPFAM" id="SSF141678">
    <property type="entry name" value="MAL13P1.257-like"/>
    <property type="match status" value="1"/>
</dbReference>
<dbReference type="Proteomes" id="UP000054251">
    <property type="component" value="Unassembled WGS sequence"/>
</dbReference>
<dbReference type="PANTHER" id="PTHR12857">
    <property type="entry name" value="CXXC MOTIF CONTAINING ZINC BINDING PROTEIN"/>
    <property type="match status" value="1"/>
</dbReference>
<evidence type="ECO:0000313" key="4">
    <source>
        <dbReference type="EMBL" id="KSA00209.1"/>
    </source>
</evidence>
<protein>
    <recommendedName>
        <fullName evidence="6">DUF866-domain-containing protein</fullName>
    </recommendedName>
</protein>
<reference evidence="4 5" key="1">
    <citation type="submission" date="2015-11" db="EMBL/GenBank/DDBJ databases">
        <title>The genome of Debaryomyces fabryi.</title>
        <authorList>
            <person name="Tafer H."/>
            <person name="Lopandic K."/>
        </authorList>
    </citation>
    <scope>NUCLEOTIDE SEQUENCE [LARGE SCALE GENOMIC DNA]</scope>
    <source>
        <strain evidence="4 5">CBS 789</strain>
    </source>
</reference>
<keyword evidence="2" id="KW-0479">Metal-binding</keyword>